<evidence type="ECO:0000256" key="2">
    <source>
        <dbReference type="PROSITE-ProRule" id="PRU00169"/>
    </source>
</evidence>
<evidence type="ECO:0000259" key="3">
    <source>
        <dbReference type="PROSITE" id="PS50110"/>
    </source>
</evidence>
<dbReference type="AlphaFoldDB" id="D6TQV8"/>
<sequence length="146" mass="16758">MFIEPKRDLAMREYGLYVRKAVGMRKRILVVDDDQVLRSLIQELLEEEAYEVDTAIDGVDALDRLDHQRNVYDVILLDLTMPRLNGLQFLQKVQAQDPTLLRSIIALSADKETLQQSACMGIGNTLKKPFDPEELLVLVERAMCWP</sequence>
<feature type="modified residue" description="4-aspartylphosphate" evidence="2">
    <location>
        <position position="78"/>
    </location>
</feature>
<keyword evidence="5" id="KW-1185">Reference proteome</keyword>
<dbReference type="GO" id="GO:0000160">
    <property type="term" value="P:phosphorelay signal transduction system"/>
    <property type="evidence" value="ECO:0007669"/>
    <property type="project" value="InterPro"/>
</dbReference>
<protein>
    <submittedName>
        <fullName evidence="4">Response regulator receiver protein</fullName>
    </submittedName>
</protein>
<dbReference type="STRING" id="485913.Krac_7076"/>
<dbReference type="InterPro" id="IPR050595">
    <property type="entry name" value="Bact_response_regulator"/>
</dbReference>
<dbReference type="eggNOG" id="COG2204">
    <property type="taxonomic scope" value="Bacteria"/>
</dbReference>
<evidence type="ECO:0000313" key="4">
    <source>
        <dbReference type="EMBL" id="EFH85829.1"/>
    </source>
</evidence>
<dbReference type="EMBL" id="ADVG01000002">
    <property type="protein sequence ID" value="EFH85829.1"/>
    <property type="molecule type" value="Genomic_DNA"/>
</dbReference>
<gene>
    <name evidence="4" type="ORF">Krac_7076</name>
</gene>
<name>D6TQV8_KTERA</name>
<evidence type="ECO:0000256" key="1">
    <source>
        <dbReference type="ARBA" id="ARBA00022553"/>
    </source>
</evidence>
<dbReference type="Gene3D" id="3.40.50.2300">
    <property type="match status" value="1"/>
</dbReference>
<proteinExistence type="predicted"/>
<organism evidence="4 5">
    <name type="scientific">Ktedonobacter racemifer DSM 44963</name>
    <dbReference type="NCBI Taxonomy" id="485913"/>
    <lineage>
        <taxon>Bacteria</taxon>
        <taxon>Bacillati</taxon>
        <taxon>Chloroflexota</taxon>
        <taxon>Ktedonobacteria</taxon>
        <taxon>Ktedonobacterales</taxon>
        <taxon>Ktedonobacteraceae</taxon>
        <taxon>Ktedonobacter</taxon>
    </lineage>
</organism>
<dbReference type="InterPro" id="IPR001789">
    <property type="entry name" value="Sig_transdc_resp-reg_receiver"/>
</dbReference>
<dbReference type="PANTHER" id="PTHR44591">
    <property type="entry name" value="STRESS RESPONSE REGULATOR PROTEIN 1"/>
    <property type="match status" value="1"/>
</dbReference>
<dbReference type="Pfam" id="PF00072">
    <property type="entry name" value="Response_reg"/>
    <property type="match status" value="1"/>
</dbReference>
<dbReference type="SMART" id="SM00448">
    <property type="entry name" value="REC"/>
    <property type="match status" value="1"/>
</dbReference>
<dbReference type="InParanoid" id="D6TQV8"/>
<evidence type="ECO:0000313" key="5">
    <source>
        <dbReference type="Proteomes" id="UP000004508"/>
    </source>
</evidence>
<keyword evidence="1 2" id="KW-0597">Phosphoprotein</keyword>
<dbReference type="PANTHER" id="PTHR44591:SF3">
    <property type="entry name" value="RESPONSE REGULATORY DOMAIN-CONTAINING PROTEIN"/>
    <property type="match status" value="1"/>
</dbReference>
<dbReference type="SUPFAM" id="SSF52172">
    <property type="entry name" value="CheY-like"/>
    <property type="match status" value="1"/>
</dbReference>
<dbReference type="Proteomes" id="UP000004508">
    <property type="component" value="Unassembled WGS sequence"/>
</dbReference>
<feature type="domain" description="Response regulatory" evidence="3">
    <location>
        <begin position="27"/>
        <end position="143"/>
    </location>
</feature>
<comment type="caution">
    <text evidence="4">The sequence shown here is derived from an EMBL/GenBank/DDBJ whole genome shotgun (WGS) entry which is preliminary data.</text>
</comment>
<dbReference type="InterPro" id="IPR011006">
    <property type="entry name" value="CheY-like_superfamily"/>
</dbReference>
<reference evidence="4 5" key="1">
    <citation type="journal article" date="2011" name="Stand. Genomic Sci.">
        <title>Non-contiguous finished genome sequence and contextual data of the filamentous soil bacterium Ktedonobacter racemifer type strain (SOSP1-21).</title>
        <authorList>
            <person name="Chang Y.J."/>
            <person name="Land M."/>
            <person name="Hauser L."/>
            <person name="Chertkov O."/>
            <person name="Del Rio T.G."/>
            <person name="Nolan M."/>
            <person name="Copeland A."/>
            <person name="Tice H."/>
            <person name="Cheng J.F."/>
            <person name="Lucas S."/>
            <person name="Han C."/>
            <person name="Goodwin L."/>
            <person name="Pitluck S."/>
            <person name="Ivanova N."/>
            <person name="Ovchinikova G."/>
            <person name="Pati A."/>
            <person name="Chen A."/>
            <person name="Palaniappan K."/>
            <person name="Mavromatis K."/>
            <person name="Liolios K."/>
            <person name="Brettin T."/>
            <person name="Fiebig A."/>
            <person name="Rohde M."/>
            <person name="Abt B."/>
            <person name="Goker M."/>
            <person name="Detter J.C."/>
            <person name="Woyke T."/>
            <person name="Bristow J."/>
            <person name="Eisen J.A."/>
            <person name="Markowitz V."/>
            <person name="Hugenholtz P."/>
            <person name="Kyrpides N.C."/>
            <person name="Klenk H.P."/>
            <person name="Lapidus A."/>
        </authorList>
    </citation>
    <scope>NUCLEOTIDE SEQUENCE [LARGE SCALE GENOMIC DNA]</scope>
    <source>
        <strain evidence="5">DSM 44963</strain>
    </source>
</reference>
<accession>D6TQV8</accession>
<dbReference type="PROSITE" id="PS50110">
    <property type="entry name" value="RESPONSE_REGULATORY"/>
    <property type="match status" value="1"/>
</dbReference>